<dbReference type="Proteomes" id="UP001586593">
    <property type="component" value="Unassembled WGS sequence"/>
</dbReference>
<name>A0ABR3X865_9PEZI</name>
<feature type="domain" description="DUF8021" evidence="2">
    <location>
        <begin position="155"/>
        <end position="257"/>
    </location>
</feature>
<keyword evidence="4" id="KW-1185">Reference proteome</keyword>
<evidence type="ECO:0000259" key="2">
    <source>
        <dbReference type="Pfam" id="PF26061"/>
    </source>
</evidence>
<evidence type="ECO:0000313" key="4">
    <source>
        <dbReference type="Proteomes" id="UP001586593"/>
    </source>
</evidence>
<organism evidence="3 4">
    <name type="scientific">Phialemonium thermophilum</name>
    <dbReference type="NCBI Taxonomy" id="223376"/>
    <lineage>
        <taxon>Eukaryota</taxon>
        <taxon>Fungi</taxon>
        <taxon>Dikarya</taxon>
        <taxon>Ascomycota</taxon>
        <taxon>Pezizomycotina</taxon>
        <taxon>Sordariomycetes</taxon>
        <taxon>Sordariomycetidae</taxon>
        <taxon>Cephalothecales</taxon>
        <taxon>Cephalothecaceae</taxon>
        <taxon>Phialemonium</taxon>
    </lineage>
</organism>
<comment type="caution">
    <text evidence="3">The sequence shown here is derived from an EMBL/GenBank/DDBJ whole genome shotgun (WGS) entry which is preliminary data.</text>
</comment>
<feature type="chain" id="PRO_5045202032" description="DUF8021 domain-containing protein" evidence="1">
    <location>
        <begin position="18"/>
        <end position="283"/>
    </location>
</feature>
<reference evidence="3 4" key="1">
    <citation type="journal article" date="2024" name="Commun. Biol.">
        <title>Comparative genomic analysis of thermophilic fungi reveals convergent evolutionary adaptations and gene losses.</title>
        <authorList>
            <person name="Steindorff A.S."/>
            <person name="Aguilar-Pontes M.V."/>
            <person name="Robinson A.J."/>
            <person name="Andreopoulos B."/>
            <person name="LaButti K."/>
            <person name="Kuo A."/>
            <person name="Mondo S."/>
            <person name="Riley R."/>
            <person name="Otillar R."/>
            <person name="Haridas S."/>
            <person name="Lipzen A."/>
            <person name="Grimwood J."/>
            <person name="Schmutz J."/>
            <person name="Clum A."/>
            <person name="Reid I.D."/>
            <person name="Moisan M.C."/>
            <person name="Butler G."/>
            <person name="Nguyen T.T.M."/>
            <person name="Dewar K."/>
            <person name="Conant G."/>
            <person name="Drula E."/>
            <person name="Henrissat B."/>
            <person name="Hansel C."/>
            <person name="Singer S."/>
            <person name="Hutchinson M.I."/>
            <person name="de Vries R.P."/>
            <person name="Natvig D.O."/>
            <person name="Powell A.J."/>
            <person name="Tsang A."/>
            <person name="Grigoriev I.V."/>
        </authorList>
    </citation>
    <scope>NUCLEOTIDE SEQUENCE [LARGE SCALE GENOMIC DNA]</scope>
    <source>
        <strain evidence="3 4">ATCC 24622</strain>
    </source>
</reference>
<gene>
    <name evidence="3" type="ORF">VTK73DRAFT_1744</name>
</gene>
<proteinExistence type="predicted"/>
<dbReference type="InterPro" id="IPR058334">
    <property type="entry name" value="DUF8021"/>
</dbReference>
<dbReference type="EMBL" id="JAZHXJ010000145">
    <property type="protein sequence ID" value="KAL1872000.1"/>
    <property type="molecule type" value="Genomic_DNA"/>
</dbReference>
<accession>A0ABR3X865</accession>
<sequence length="283" mass="30259">MRSALCLGLALSGTAIAANCTREALKAATDSLLAAQKAGDPNLLQPAPASAASSLVYTEDRRTADLKTGILSKALGIDHNRSSLDTTQCATYTEIIAANNPKPYVIGVQMHFAPDASAIERVDALATSTGDWLFNATGTLYWASREDWGPIPEDQRDSRETIQAAADAYCDIFNNKSVVVPWGHPCARLEGGSYTGNGGPNDRCDVGIPNGVSLTDRHYVIDETVGAVDVMMSFAGIPDSHEFRVEKGKLRYVHTMTVMTAAGARGPGMLTMANIERLLRERA</sequence>
<evidence type="ECO:0000313" key="3">
    <source>
        <dbReference type="EMBL" id="KAL1872000.1"/>
    </source>
</evidence>
<feature type="signal peptide" evidence="1">
    <location>
        <begin position="1"/>
        <end position="17"/>
    </location>
</feature>
<keyword evidence="1" id="KW-0732">Signal</keyword>
<protein>
    <recommendedName>
        <fullName evidence="2">DUF8021 domain-containing protein</fullName>
    </recommendedName>
</protein>
<dbReference type="Pfam" id="PF26061">
    <property type="entry name" value="DUF8021"/>
    <property type="match status" value="1"/>
</dbReference>
<evidence type="ECO:0000256" key="1">
    <source>
        <dbReference type="SAM" id="SignalP"/>
    </source>
</evidence>